<evidence type="ECO:0000256" key="6">
    <source>
        <dbReference type="RuleBase" id="RU363076"/>
    </source>
</evidence>
<dbReference type="Proteomes" id="UP000619743">
    <property type="component" value="Unassembled WGS sequence"/>
</dbReference>
<evidence type="ECO:0000256" key="4">
    <source>
        <dbReference type="ARBA" id="ARBA00022989"/>
    </source>
</evidence>
<dbReference type="GO" id="GO:0005886">
    <property type="term" value="C:plasma membrane"/>
    <property type="evidence" value="ECO:0007669"/>
    <property type="project" value="UniProtKB-SubCell"/>
</dbReference>
<feature type="transmembrane region" description="Helical" evidence="6">
    <location>
        <begin position="7"/>
        <end position="27"/>
    </location>
</feature>
<dbReference type="AlphaFoldDB" id="A0A8J2U9H8"/>
<sequence length="243" mass="28248">MQIRWRLVSFSVFTMLVFAGLVKLGMWQTERGTHKQQLVEQLAQQRLATPADLSHILATPHDQLHGLPVQLKVAIDPSWRVLLDNKVHNGKVGYQVLVPVIHHQLRFLVNLGWLAAPLSRQQWPQMPEIPEEVILRGHIKLAGEQPPLLDQRYLFEQRGAVIRSQTAQPELIAKQLDIPLQPWLVLLDESEQWGLPRQWQWFNMGPEKHYGYALQWYSMAAAVLILMMVFLLRHYRNNSEKES</sequence>
<evidence type="ECO:0000256" key="3">
    <source>
        <dbReference type="ARBA" id="ARBA00022692"/>
    </source>
</evidence>
<dbReference type="OrthoDB" id="9789940at2"/>
<dbReference type="PANTHER" id="PTHR23427">
    <property type="entry name" value="SURFEIT LOCUS PROTEIN"/>
    <property type="match status" value="1"/>
</dbReference>
<dbReference type="Pfam" id="PF02104">
    <property type="entry name" value="SURF1"/>
    <property type="match status" value="1"/>
</dbReference>
<protein>
    <recommendedName>
        <fullName evidence="6">SURF1-like protein</fullName>
    </recommendedName>
</protein>
<evidence type="ECO:0000313" key="7">
    <source>
        <dbReference type="EMBL" id="GGA88516.1"/>
    </source>
</evidence>
<keyword evidence="3 6" id="KW-0812">Transmembrane</keyword>
<dbReference type="RefSeq" id="WP_087507411.1">
    <property type="nucleotide sequence ID" value="NZ_BMDX01000025.1"/>
</dbReference>
<feature type="transmembrane region" description="Helical" evidence="6">
    <location>
        <begin position="214"/>
        <end position="232"/>
    </location>
</feature>
<keyword evidence="6" id="KW-1003">Cell membrane</keyword>
<reference evidence="8" key="1">
    <citation type="journal article" date="2019" name="Int. J. Syst. Evol. Microbiol.">
        <title>The Global Catalogue of Microorganisms (GCM) 10K type strain sequencing project: providing services to taxonomists for standard genome sequencing and annotation.</title>
        <authorList>
            <consortium name="The Broad Institute Genomics Platform"/>
            <consortium name="The Broad Institute Genome Sequencing Center for Infectious Disease"/>
            <person name="Wu L."/>
            <person name="Ma J."/>
        </authorList>
    </citation>
    <scope>NUCLEOTIDE SEQUENCE [LARGE SCALE GENOMIC DNA]</scope>
    <source>
        <strain evidence="8">CGMCC 1.10130</strain>
    </source>
</reference>
<evidence type="ECO:0000256" key="1">
    <source>
        <dbReference type="ARBA" id="ARBA00004370"/>
    </source>
</evidence>
<keyword evidence="8" id="KW-1185">Reference proteome</keyword>
<dbReference type="PANTHER" id="PTHR23427:SF2">
    <property type="entry name" value="SURFEIT LOCUS PROTEIN 1"/>
    <property type="match status" value="1"/>
</dbReference>
<comment type="similarity">
    <text evidence="2 6">Belongs to the SURF1 family.</text>
</comment>
<dbReference type="InterPro" id="IPR045214">
    <property type="entry name" value="Surf1/Surf4"/>
</dbReference>
<evidence type="ECO:0000313" key="8">
    <source>
        <dbReference type="Proteomes" id="UP000619743"/>
    </source>
</evidence>
<organism evidence="7 8">
    <name type="scientific">Neiella marina</name>
    <dbReference type="NCBI Taxonomy" id="508461"/>
    <lineage>
        <taxon>Bacteria</taxon>
        <taxon>Pseudomonadati</taxon>
        <taxon>Pseudomonadota</taxon>
        <taxon>Gammaproteobacteria</taxon>
        <taxon>Alteromonadales</taxon>
        <taxon>Echinimonadaceae</taxon>
        <taxon>Neiella</taxon>
    </lineage>
</organism>
<name>A0A8J2U9H8_9GAMM</name>
<comment type="subcellular location">
    <subcellularLocation>
        <location evidence="6">Cell membrane</location>
        <topology evidence="6">Multi-pass membrane protein</topology>
    </subcellularLocation>
    <subcellularLocation>
        <location evidence="1">Membrane</location>
    </subcellularLocation>
</comment>
<dbReference type="InterPro" id="IPR002994">
    <property type="entry name" value="Surf1/Shy1"/>
</dbReference>
<keyword evidence="5 6" id="KW-0472">Membrane</keyword>
<dbReference type="EMBL" id="BMDX01000025">
    <property type="protein sequence ID" value="GGA88516.1"/>
    <property type="molecule type" value="Genomic_DNA"/>
</dbReference>
<dbReference type="CDD" id="cd06662">
    <property type="entry name" value="SURF1"/>
    <property type="match status" value="1"/>
</dbReference>
<proteinExistence type="inferred from homology"/>
<evidence type="ECO:0000256" key="5">
    <source>
        <dbReference type="ARBA" id="ARBA00023136"/>
    </source>
</evidence>
<gene>
    <name evidence="7" type="ORF">GCM10011369_33320</name>
</gene>
<evidence type="ECO:0000256" key="2">
    <source>
        <dbReference type="ARBA" id="ARBA00007165"/>
    </source>
</evidence>
<dbReference type="PROSITE" id="PS50895">
    <property type="entry name" value="SURF1"/>
    <property type="match status" value="1"/>
</dbReference>
<comment type="caution">
    <text evidence="7">The sequence shown here is derived from an EMBL/GenBank/DDBJ whole genome shotgun (WGS) entry which is preliminary data.</text>
</comment>
<accession>A0A8J2U9H8</accession>
<keyword evidence="4 6" id="KW-1133">Transmembrane helix</keyword>